<proteinExistence type="inferred from homology"/>
<dbReference type="InterPro" id="IPR010099">
    <property type="entry name" value="SDR39U1"/>
</dbReference>
<evidence type="ECO:0000259" key="2">
    <source>
        <dbReference type="Pfam" id="PF01370"/>
    </source>
</evidence>
<organism evidence="4 5">
    <name type="scientific">Paenibacillus gansuensis</name>
    <dbReference type="NCBI Taxonomy" id="306542"/>
    <lineage>
        <taxon>Bacteria</taxon>
        <taxon>Bacillati</taxon>
        <taxon>Bacillota</taxon>
        <taxon>Bacilli</taxon>
        <taxon>Bacillales</taxon>
        <taxon>Paenibacillaceae</taxon>
        <taxon>Paenibacillus</taxon>
    </lineage>
</organism>
<evidence type="ECO:0000259" key="3">
    <source>
        <dbReference type="Pfam" id="PF08338"/>
    </source>
</evidence>
<dbReference type="PANTHER" id="PTHR11092">
    <property type="entry name" value="SUGAR NUCLEOTIDE EPIMERASE RELATED"/>
    <property type="match status" value="1"/>
</dbReference>
<dbReference type="PANTHER" id="PTHR11092:SF0">
    <property type="entry name" value="EPIMERASE FAMILY PROTEIN SDR39U1"/>
    <property type="match status" value="1"/>
</dbReference>
<dbReference type="SUPFAM" id="SSF51735">
    <property type="entry name" value="NAD(P)-binding Rossmann-fold domains"/>
    <property type="match status" value="1"/>
</dbReference>
<dbReference type="InterPro" id="IPR036291">
    <property type="entry name" value="NAD(P)-bd_dom_sf"/>
</dbReference>
<evidence type="ECO:0000313" key="4">
    <source>
        <dbReference type="EMBL" id="MFD2611510.1"/>
    </source>
</evidence>
<keyword evidence="5" id="KW-1185">Reference proteome</keyword>
<dbReference type="CDD" id="cd05242">
    <property type="entry name" value="SDR_a8"/>
    <property type="match status" value="1"/>
</dbReference>
<dbReference type="Pfam" id="PF01370">
    <property type="entry name" value="Epimerase"/>
    <property type="match status" value="1"/>
</dbReference>
<protein>
    <submittedName>
        <fullName evidence="4">TIGR01777 family oxidoreductase</fullName>
    </submittedName>
</protein>
<dbReference type="Gene3D" id="3.40.50.720">
    <property type="entry name" value="NAD(P)-binding Rossmann-like Domain"/>
    <property type="match status" value="1"/>
</dbReference>
<name>A0ABW5PAM3_9BACL</name>
<evidence type="ECO:0000313" key="5">
    <source>
        <dbReference type="Proteomes" id="UP001597541"/>
    </source>
</evidence>
<gene>
    <name evidence="4" type="ORF">ACFSUF_03630</name>
</gene>
<dbReference type="EMBL" id="JBHUME010000002">
    <property type="protein sequence ID" value="MFD2611510.1"/>
    <property type="molecule type" value="Genomic_DNA"/>
</dbReference>
<comment type="caution">
    <text evidence="4">The sequence shown here is derived from an EMBL/GenBank/DDBJ whole genome shotgun (WGS) entry which is preliminary data.</text>
</comment>
<feature type="domain" description="NAD-dependent epimerase/dehydratase" evidence="2">
    <location>
        <begin position="3"/>
        <end position="213"/>
    </location>
</feature>
<sequence>MKIVLTGGTGFIGRHVSEFFVNRGDEVIIITRKAPDNAKKGITYVEWDKISKQKPLMERTDAVINLAGATINQRWSKQGKERILQSRLKSTSQLAALLSELEQVPKVVINASAIATYGTSVSDTYIESSPTRVTDFLADVVQQWEQAADQIPCERLVKLRLGLVLGKDGGALGKIVLPYRLAAGGRIGSGKQWYSWIHIDDLVALLDYCITHDNLRGPVNATAPSPVTNDEFGRTVAQILRKPHWLPVPSFALKLMLGEMSMLVLEGQRVLPAKAQQSGFHFKYPKLKAALTNLLG</sequence>
<dbReference type="Pfam" id="PF08338">
    <property type="entry name" value="DUF1731"/>
    <property type="match status" value="1"/>
</dbReference>
<comment type="similarity">
    <text evidence="1">Belongs to the NAD(P)-dependent epimerase/dehydratase family. SDR39U1 subfamily.</text>
</comment>
<accession>A0ABW5PAM3</accession>
<dbReference type="Proteomes" id="UP001597541">
    <property type="component" value="Unassembled WGS sequence"/>
</dbReference>
<reference evidence="5" key="1">
    <citation type="journal article" date="2019" name="Int. J. Syst. Evol. Microbiol.">
        <title>The Global Catalogue of Microorganisms (GCM) 10K type strain sequencing project: providing services to taxonomists for standard genome sequencing and annotation.</title>
        <authorList>
            <consortium name="The Broad Institute Genomics Platform"/>
            <consortium name="The Broad Institute Genome Sequencing Center for Infectious Disease"/>
            <person name="Wu L."/>
            <person name="Ma J."/>
        </authorList>
    </citation>
    <scope>NUCLEOTIDE SEQUENCE [LARGE SCALE GENOMIC DNA]</scope>
    <source>
        <strain evidence="5">KCTC 3950</strain>
    </source>
</reference>
<dbReference type="InterPro" id="IPR013549">
    <property type="entry name" value="DUF1731"/>
</dbReference>
<dbReference type="RefSeq" id="WP_377600179.1">
    <property type="nucleotide sequence ID" value="NZ_JBHUME010000002.1"/>
</dbReference>
<dbReference type="NCBIfam" id="TIGR01777">
    <property type="entry name" value="yfcH"/>
    <property type="match status" value="1"/>
</dbReference>
<dbReference type="InterPro" id="IPR001509">
    <property type="entry name" value="Epimerase_deHydtase"/>
</dbReference>
<evidence type="ECO:0000256" key="1">
    <source>
        <dbReference type="ARBA" id="ARBA00009353"/>
    </source>
</evidence>
<feature type="domain" description="DUF1731" evidence="3">
    <location>
        <begin position="248"/>
        <end position="294"/>
    </location>
</feature>